<reference evidence="1 2" key="1">
    <citation type="submission" date="2017-12" db="EMBL/GenBank/DDBJ databases">
        <title>Comparative genomics of Botrytis spp.</title>
        <authorList>
            <person name="Valero-Jimenez C.A."/>
            <person name="Tapia P."/>
            <person name="Veloso J."/>
            <person name="Silva-Moreno E."/>
            <person name="Staats M."/>
            <person name="Valdes J.H."/>
            <person name="Van Kan J.A.L."/>
        </authorList>
    </citation>
    <scope>NUCLEOTIDE SEQUENCE [LARGE SCALE GENOMIC DNA]</scope>
    <source>
        <strain evidence="1 2">MUCL435</strain>
    </source>
</reference>
<proteinExistence type="predicted"/>
<comment type="caution">
    <text evidence="1">The sequence shown here is derived from an EMBL/GenBank/DDBJ whole genome shotgun (WGS) entry which is preliminary data.</text>
</comment>
<sequence>MAGGWLMDWRNAMKKMEWLETRNVEKRRIKKRKLTVSLVLTKLATSICKVAPSPAGTSFGRMEFGL</sequence>
<gene>
    <name evidence="1" type="ORF">BGAL_0144g00160</name>
</gene>
<dbReference type="Proteomes" id="UP000308671">
    <property type="component" value="Unassembled WGS sequence"/>
</dbReference>
<evidence type="ECO:0000313" key="1">
    <source>
        <dbReference type="EMBL" id="THV50592.1"/>
    </source>
</evidence>
<dbReference type="AlphaFoldDB" id="A0A4S8R1Y8"/>
<protein>
    <submittedName>
        <fullName evidence="1">Uncharacterized protein</fullName>
    </submittedName>
</protein>
<dbReference type="EMBL" id="PQXL01000144">
    <property type="protein sequence ID" value="THV50592.1"/>
    <property type="molecule type" value="Genomic_DNA"/>
</dbReference>
<keyword evidence="2" id="KW-1185">Reference proteome</keyword>
<evidence type="ECO:0000313" key="2">
    <source>
        <dbReference type="Proteomes" id="UP000308671"/>
    </source>
</evidence>
<organism evidence="1 2">
    <name type="scientific">Botrytis galanthina</name>
    <dbReference type="NCBI Taxonomy" id="278940"/>
    <lineage>
        <taxon>Eukaryota</taxon>
        <taxon>Fungi</taxon>
        <taxon>Dikarya</taxon>
        <taxon>Ascomycota</taxon>
        <taxon>Pezizomycotina</taxon>
        <taxon>Leotiomycetes</taxon>
        <taxon>Helotiales</taxon>
        <taxon>Sclerotiniaceae</taxon>
        <taxon>Botrytis</taxon>
    </lineage>
</organism>
<name>A0A4S8R1Y8_9HELO</name>
<accession>A0A4S8R1Y8</accession>